<dbReference type="EMBL" id="CP016397">
    <property type="protein sequence ID" value="ASQ44766.1"/>
    <property type="molecule type" value="Genomic_DNA"/>
</dbReference>
<dbReference type="CDD" id="cd03801">
    <property type="entry name" value="GT4_PimA-like"/>
    <property type="match status" value="1"/>
</dbReference>
<evidence type="ECO:0000313" key="4">
    <source>
        <dbReference type="EMBL" id="ASQ44766.1"/>
    </source>
</evidence>
<dbReference type="EC" id="2.4.1.11" evidence="4"/>
<dbReference type="PANTHER" id="PTHR46401">
    <property type="entry name" value="GLYCOSYLTRANSFERASE WBBK-RELATED"/>
    <property type="match status" value="1"/>
</dbReference>
<feature type="domain" description="Glycosyltransferase subfamily 4-like N-terminal" evidence="3">
    <location>
        <begin position="14"/>
        <end position="182"/>
    </location>
</feature>
<keyword evidence="5" id="KW-1185">Reference proteome</keyword>
<dbReference type="GO" id="GO:0009103">
    <property type="term" value="P:lipopolysaccharide biosynthetic process"/>
    <property type="evidence" value="ECO:0007669"/>
    <property type="project" value="TreeGrafter"/>
</dbReference>
<dbReference type="Gene3D" id="3.40.50.2000">
    <property type="entry name" value="Glycogen Phosphorylase B"/>
    <property type="match status" value="2"/>
</dbReference>
<evidence type="ECO:0000259" key="3">
    <source>
        <dbReference type="Pfam" id="PF13439"/>
    </source>
</evidence>
<evidence type="ECO:0000259" key="2">
    <source>
        <dbReference type="Pfam" id="PF00534"/>
    </source>
</evidence>
<dbReference type="InterPro" id="IPR001296">
    <property type="entry name" value="Glyco_trans_1"/>
</dbReference>
<dbReference type="Proteomes" id="UP000201728">
    <property type="component" value="Chromosome"/>
</dbReference>
<sequence length="372" mass="42619">MEDKITLLMTADTVGGVWTYTVNLCKGLLDYNVEIHLMTLGGKLSKQQLEEINRLSNVSLYCSEYKLEWMENPWEDMTLAEQWIRAIYKKVNPDIIHFNNYVEAKGEWLCPVVTVFHSCVQTWWKAVKGEKAPAEWERYRHAVKKSIFSSDILIAPSRAMLCEAQSIYGKVNVAKVIYNGSDSWNLNEYDRKESFILTAGRVWDEAKNILLLSEIADELDWPVYIAGNTINPNTGQAKMPGNAHFLGRLSHQELQTYMQRAAVFVMPARYEPFGLAVLEAAQAGCALALGQIESLEEIWQDAALYFKPDDKAKVVETLQQIIKDRSLRLKLASAASLRAKNFTLEQMTREYVELYKDLLRKKAFRKINMEAI</sequence>
<dbReference type="PANTHER" id="PTHR46401:SF2">
    <property type="entry name" value="GLYCOSYLTRANSFERASE WBBK-RELATED"/>
    <property type="match status" value="1"/>
</dbReference>
<dbReference type="Pfam" id="PF00534">
    <property type="entry name" value="Glycos_transf_1"/>
    <property type="match status" value="1"/>
</dbReference>
<accession>A0A222NYW4</accession>
<evidence type="ECO:0000256" key="1">
    <source>
        <dbReference type="ARBA" id="ARBA00022679"/>
    </source>
</evidence>
<dbReference type="Pfam" id="PF13439">
    <property type="entry name" value="Glyco_transf_4"/>
    <property type="match status" value="1"/>
</dbReference>
<name>A0A222NYW4_9GAMM</name>
<gene>
    <name evidence="4" type="ORF">clem_01000</name>
</gene>
<proteinExistence type="predicted"/>
<dbReference type="GO" id="GO:0004373">
    <property type="term" value="F:alpha-1,4-glucan glucosyltransferase (UDP-glucose donor) activity"/>
    <property type="evidence" value="ECO:0007669"/>
    <property type="project" value="UniProtKB-EC"/>
</dbReference>
<organism evidence="4 5">
    <name type="scientific">Legionella clemsonensis</name>
    <dbReference type="NCBI Taxonomy" id="1867846"/>
    <lineage>
        <taxon>Bacteria</taxon>
        <taxon>Pseudomonadati</taxon>
        <taxon>Pseudomonadota</taxon>
        <taxon>Gammaproteobacteria</taxon>
        <taxon>Legionellales</taxon>
        <taxon>Legionellaceae</taxon>
        <taxon>Legionella</taxon>
    </lineage>
</organism>
<reference evidence="5" key="1">
    <citation type="submission" date="2016-07" db="EMBL/GenBank/DDBJ databases">
        <authorList>
            <person name="Florea S."/>
            <person name="Webb J.S."/>
            <person name="Jaromczyk J."/>
            <person name="Schardl C.L."/>
        </authorList>
    </citation>
    <scope>NUCLEOTIDE SEQUENCE [LARGE SCALE GENOMIC DNA]</scope>
    <source>
        <strain evidence="5">CDC-D5610</strain>
    </source>
</reference>
<dbReference type="KEGG" id="lcd:clem_01000"/>
<evidence type="ECO:0000313" key="5">
    <source>
        <dbReference type="Proteomes" id="UP000201728"/>
    </source>
</evidence>
<dbReference type="SUPFAM" id="SSF53756">
    <property type="entry name" value="UDP-Glycosyltransferase/glycogen phosphorylase"/>
    <property type="match status" value="1"/>
</dbReference>
<keyword evidence="4" id="KW-0328">Glycosyltransferase</keyword>
<protein>
    <submittedName>
        <fullName evidence="4">Glycogen synthase</fullName>
        <ecNumber evidence="4">2.4.1.11</ecNumber>
    </submittedName>
</protein>
<feature type="domain" description="Glycosyl transferase family 1" evidence="2">
    <location>
        <begin position="191"/>
        <end position="335"/>
    </location>
</feature>
<dbReference type="RefSeq" id="WP_094089896.1">
    <property type="nucleotide sequence ID" value="NZ_CP016397.1"/>
</dbReference>
<dbReference type="InterPro" id="IPR028098">
    <property type="entry name" value="Glyco_trans_4-like_N"/>
</dbReference>
<keyword evidence="1 4" id="KW-0808">Transferase</keyword>
<dbReference type="AlphaFoldDB" id="A0A222NYW4"/>
<dbReference type="OrthoDB" id="9764577at2"/>